<feature type="binding site" evidence="4">
    <location>
        <begin position="212"/>
        <end position="213"/>
    </location>
    <ligand>
        <name>D-glyceraldehyde 3-phosphate</name>
        <dbReference type="ChEBI" id="CHEBI:59776"/>
    </ligand>
</feature>
<dbReference type="InterPro" id="IPR020829">
    <property type="entry name" value="GlycerAld_3-P_DH_cat"/>
</dbReference>
<accession>A0A2G9Y7X0</accession>
<dbReference type="PRINTS" id="PR00078">
    <property type="entry name" value="G3PDHDRGNASE"/>
</dbReference>
<feature type="binding site" evidence="5">
    <location>
        <position position="317"/>
    </location>
    <ligand>
        <name>NAD(+)</name>
        <dbReference type="ChEBI" id="CHEBI:57540"/>
    </ligand>
</feature>
<feature type="binding site" evidence="4">
    <location>
        <begin position="153"/>
        <end position="155"/>
    </location>
    <ligand>
        <name>D-glyceraldehyde 3-phosphate</name>
        <dbReference type="ChEBI" id="CHEBI:59776"/>
    </ligand>
</feature>
<evidence type="ECO:0000256" key="4">
    <source>
        <dbReference type="PIRSR" id="PIRSR000149-2"/>
    </source>
</evidence>
<dbReference type="Gene3D" id="3.30.360.10">
    <property type="entry name" value="Dihydrodipicolinate Reductase, domain 2"/>
    <property type="match status" value="1"/>
</dbReference>
<dbReference type="FunFam" id="3.40.50.720:FF:000001">
    <property type="entry name" value="Glyceraldehyde-3-phosphate dehydrogenase"/>
    <property type="match status" value="1"/>
</dbReference>
<dbReference type="GO" id="GO:0016620">
    <property type="term" value="F:oxidoreductase activity, acting on the aldehyde or oxo group of donors, NAD or NADP as acceptor"/>
    <property type="evidence" value="ECO:0007669"/>
    <property type="project" value="InterPro"/>
</dbReference>
<dbReference type="InterPro" id="IPR020831">
    <property type="entry name" value="GlycerAld/Erythrose_P_DH"/>
</dbReference>
<dbReference type="CDD" id="cd18126">
    <property type="entry name" value="GAPDH_I_C"/>
    <property type="match status" value="1"/>
</dbReference>
<name>A0A2G9Y7X0_9BACT</name>
<evidence type="ECO:0000256" key="3">
    <source>
        <dbReference type="PIRSR" id="PIRSR000149-1"/>
    </source>
</evidence>
<evidence type="ECO:0000313" key="10">
    <source>
        <dbReference type="Proteomes" id="UP000231025"/>
    </source>
</evidence>
<feature type="domain" description="Glyceraldehyde 3-phosphate dehydrogenase NAD(P) binding" evidence="8">
    <location>
        <begin position="4"/>
        <end position="154"/>
    </location>
</feature>
<dbReference type="GO" id="GO:0051287">
    <property type="term" value="F:NAD binding"/>
    <property type="evidence" value="ECO:0007669"/>
    <property type="project" value="InterPro"/>
</dbReference>
<dbReference type="FunFam" id="3.30.360.10:FF:000002">
    <property type="entry name" value="Glyceraldehyde-3-phosphate dehydrogenase"/>
    <property type="match status" value="1"/>
</dbReference>
<gene>
    <name evidence="9" type="primary">gap</name>
    <name evidence="9" type="ORF">COX47_00340</name>
</gene>
<proteinExistence type="inferred from homology"/>
<evidence type="ECO:0000256" key="1">
    <source>
        <dbReference type="ARBA" id="ARBA00007406"/>
    </source>
</evidence>
<dbReference type="EMBL" id="PCRE01000005">
    <property type="protein sequence ID" value="PIP15335.1"/>
    <property type="molecule type" value="Genomic_DNA"/>
</dbReference>
<dbReference type="Proteomes" id="UP000231025">
    <property type="component" value="Unassembled WGS sequence"/>
</dbReference>
<dbReference type="InterPro" id="IPR006424">
    <property type="entry name" value="Glyceraldehyde-3-P_DH_1"/>
</dbReference>
<keyword evidence="5" id="KW-0547">Nucleotide-binding</keyword>
<comment type="caution">
    <text evidence="9">The sequence shown here is derived from an EMBL/GenBank/DDBJ whole genome shotgun (WGS) entry which is preliminary data.</text>
</comment>
<evidence type="ECO:0000256" key="6">
    <source>
        <dbReference type="PIRSR" id="PIRSR000149-4"/>
    </source>
</evidence>
<evidence type="ECO:0000259" key="8">
    <source>
        <dbReference type="SMART" id="SM00846"/>
    </source>
</evidence>
<dbReference type="SUPFAM" id="SSF51735">
    <property type="entry name" value="NAD(P)-binding Rossmann-fold domains"/>
    <property type="match status" value="1"/>
</dbReference>
<feature type="binding site" evidence="5">
    <location>
        <position position="122"/>
    </location>
    <ligand>
        <name>NAD(+)</name>
        <dbReference type="ChEBI" id="CHEBI:57540"/>
    </ligand>
</feature>
<dbReference type="PIRSF" id="PIRSF000149">
    <property type="entry name" value="GAP_DH"/>
    <property type="match status" value="1"/>
</dbReference>
<dbReference type="Pfam" id="PF02800">
    <property type="entry name" value="Gp_dh_C"/>
    <property type="match status" value="1"/>
</dbReference>
<feature type="binding site" evidence="4">
    <location>
        <position position="235"/>
    </location>
    <ligand>
        <name>D-glyceraldehyde 3-phosphate</name>
        <dbReference type="ChEBI" id="CHEBI:59776"/>
    </ligand>
</feature>
<organism evidence="9 10">
    <name type="scientific">Candidatus Roizmanbacteria bacterium CG23_combo_of_CG06-09_8_20_14_all_35_49</name>
    <dbReference type="NCBI Taxonomy" id="1974863"/>
    <lineage>
        <taxon>Bacteria</taxon>
        <taxon>Candidatus Roizmaniibacteriota</taxon>
    </lineage>
</organism>
<dbReference type="SMART" id="SM00846">
    <property type="entry name" value="Gp_dh_N"/>
    <property type="match status" value="1"/>
</dbReference>
<keyword evidence="5" id="KW-0520">NAD</keyword>
<protein>
    <submittedName>
        <fullName evidence="9">Type I glyceraldehyde-3-phosphate dehydrogenase</fullName>
    </submittedName>
</protein>
<comment type="similarity">
    <text evidence="1 7">Belongs to the glyceraldehyde-3-phosphate dehydrogenase family.</text>
</comment>
<dbReference type="GO" id="GO:0006006">
    <property type="term" value="P:glucose metabolic process"/>
    <property type="evidence" value="ECO:0007669"/>
    <property type="project" value="InterPro"/>
</dbReference>
<evidence type="ECO:0000256" key="5">
    <source>
        <dbReference type="PIRSR" id="PIRSR000149-3"/>
    </source>
</evidence>
<keyword evidence="2" id="KW-0560">Oxidoreductase</keyword>
<evidence type="ECO:0000256" key="7">
    <source>
        <dbReference type="RuleBase" id="RU000397"/>
    </source>
</evidence>
<dbReference type="SUPFAM" id="SSF55347">
    <property type="entry name" value="Glyceraldehyde-3-phosphate dehydrogenase-like, C-terminal domain"/>
    <property type="match status" value="1"/>
</dbReference>
<dbReference type="NCBIfam" id="TIGR01534">
    <property type="entry name" value="GAPDH-I"/>
    <property type="match status" value="1"/>
</dbReference>
<sequence>MKRLKIGLNGFGRIGRAVARIAFDRGNFDIAVINTRKTQPDMLAYLLQYDSVYRKYHREVKAVENGIMIDGKKIPATLVAEPQDIPWEKYKVDIVVEATGAFTKKEDLIKHLRGSVKKVILTAPAKDDTVHVVLGVNDDKIDWKKEQVISNASCTTNCAAPMFKVLHDNFKVLSGYLTTVHAYTATQSLLDEANKKPDRSRAAALNIGPSTTGAAKAVGKVIPELAGKLDGMAVRVPVPTVSFTDISAIVEKEVNAEEVNAVFKKASTGKMKRFLSYETAMLVSSDFIGSPYSCIFDANYTKVINKTLVKVFGWYDNEWGYSTRLVNLVEKLSEFI</sequence>
<evidence type="ECO:0000256" key="2">
    <source>
        <dbReference type="ARBA" id="ARBA00023002"/>
    </source>
</evidence>
<dbReference type="InterPro" id="IPR036291">
    <property type="entry name" value="NAD(P)-bd_dom_sf"/>
</dbReference>
<dbReference type="AlphaFoldDB" id="A0A2G9Y7X0"/>
<dbReference type="CDD" id="cd05214">
    <property type="entry name" value="GAPDH_I_N"/>
    <property type="match status" value="1"/>
</dbReference>
<reference evidence="9 10" key="1">
    <citation type="submission" date="2017-09" db="EMBL/GenBank/DDBJ databases">
        <title>Depth-based differentiation of microbial function through sediment-hosted aquifers and enrichment of novel symbionts in the deep terrestrial subsurface.</title>
        <authorList>
            <person name="Probst A.J."/>
            <person name="Ladd B."/>
            <person name="Jarett J.K."/>
            <person name="Geller-Mcgrath D.E."/>
            <person name="Sieber C.M."/>
            <person name="Emerson J.B."/>
            <person name="Anantharaman K."/>
            <person name="Thomas B.C."/>
            <person name="Malmstrom R."/>
            <person name="Stieglmeier M."/>
            <person name="Klingl A."/>
            <person name="Woyke T."/>
            <person name="Ryan C.M."/>
            <person name="Banfield J.F."/>
        </authorList>
    </citation>
    <scope>NUCLEOTIDE SEQUENCE [LARGE SCALE GENOMIC DNA]</scope>
    <source>
        <strain evidence="9">CG23_combo_of_CG06-09_8_20_14_all_35_49</strain>
    </source>
</reference>
<feature type="site" description="Activates thiol group during catalysis" evidence="6">
    <location>
        <position position="181"/>
    </location>
</feature>
<dbReference type="InterPro" id="IPR020828">
    <property type="entry name" value="GlycerAld_3-P_DH_NAD(P)-bd"/>
</dbReference>
<dbReference type="Pfam" id="PF00044">
    <property type="entry name" value="Gp_dh_N"/>
    <property type="match status" value="1"/>
</dbReference>
<dbReference type="PANTHER" id="PTHR43148">
    <property type="entry name" value="GLYCERALDEHYDE-3-PHOSPHATE DEHYDROGENASE 2"/>
    <property type="match status" value="1"/>
</dbReference>
<feature type="binding site" evidence="5">
    <location>
        <begin position="13"/>
        <end position="14"/>
    </location>
    <ligand>
        <name>NAD(+)</name>
        <dbReference type="ChEBI" id="CHEBI:57540"/>
    </ligand>
</feature>
<feature type="active site" description="Nucleophile" evidence="3">
    <location>
        <position position="154"/>
    </location>
</feature>
<dbReference type="Gene3D" id="3.40.50.720">
    <property type="entry name" value="NAD(P)-binding Rossmann-like Domain"/>
    <property type="match status" value="1"/>
</dbReference>
<dbReference type="GO" id="GO:0050661">
    <property type="term" value="F:NADP binding"/>
    <property type="evidence" value="ECO:0007669"/>
    <property type="project" value="InterPro"/>
</dbReference>
<evidence type="ECO:0000313" key="9">
    <source>
        <dbReference type="EMBL" id="PIP15335.1"/>
    </source>
</evidence>
<feature type="binding site" evidence="4">
    <location>
        <position position="184"/>
    </location>
    <ligand>
        <name>D-glyceraldehyde 3-phosphate</name>
        <dbReference type="ChEBI" id="CHEBI:59776"/>
    </ligand>
</feature>